<reference evidence="1 2" key="1">
    <citation type="submission" date="2019-04" db="EMBL/GenBank/DDBJ databases">
        <title>Lewinella litorea sp. nov., isolated from a marine sand.</title>
        <authorList>
            <person name="Yoon J.-H."/>
        </authorList>
    </citation>
    <scope>NUCLEOTIDE SEQUENCE [LARGE SCALE GENOMIC DNA]</scope>
    <source>
        <strain evidence="1 2">HSMS-39</strain>
    </source>
</reference>
<proteinExistence type="predicted"/>
<evidence type="ECO:0000313" key="2">
    <source>
        <dbReference type="Proteomes" id="UP000308528"/>
    </source>
</evidence>
<name>A0A4S4NNI6_9BACT</name>
<evidence type="ECO:0000313" key="1">
    <source>
        <dbReference type="EMBL" id="THH39941.1"/>
    </source>
</evidence>
<dbReference type="RefSeq" id="WP_136458971.1">
    <property type="nucleotide sequence ID" value="NZ_SRSF01000003.1"/>
</dbReference>
<keyword evidence="2" id="KW-1185">Reference proteome</keyword>
<dbReference type="AlphaFoldDB" id="A0A4S4NNI6"/>
<evidence type="ECO:0008006" key="3">
    <source>
        <dbReference type="Google" id="ProtNLM"/>
    </source>
</evidence>
<dbReference type="OrthoDB" id="5496093at2"/>
<protein>
    <recommendedName>
        <fullName evidence="3">Septum formation inhibitor Maf</fullName>
    </recommendedName>
</protein>
<dbReference type="EMBL" id="SRSF01000003">
    <property type="protein sequence ID" value="THH39941.1"/>
    <property type="molecule type" value="Genomic_DNA"/>
</dbReference>
<sequence length="303" mass="33630">MRIALFLLLGLGCLTCNSPRGTDDPAPASAPSVFSGELNDYWYQGEAELNVYDLQQARYGEIRQGQAVLIQVTEPFLAGAQVKDEGNGTDGGASTTVLKTNLIRRFVTGIYDYSLMTSVFTPTEGQAYPRTLKVTTSSQDWCGQSYTQLNHSGGEAWRMELRSYFEREGDQTEQLEADFLEDEIFNRIRIGGTLPEGTFSVIPATGYLLMTHQPYVASPARASTVNLGDSLRTYSLAYADLNRTLEVTYDAAPPHTIRSWQETYPSRDTMLTTTATLRSQKTEPYWSQNANANLPLRGELGLQ</sequence>
<accession>A0A4S4NNI6</accession>
<dbReference type="Proteomes" id="UP000308528">
    <property type="component" value="Unassembled WGS sequence"/>
</dbReference>
<gene>
    <name evidence="1" type="ORF">E4021_10055</name>
</gene>
<comment type="caution">
    <text evidence="1">The sequence shown here is derived from an EMBL/GenBank/DDBJ whole genome shotgun (WGS) entry which is preliminary data.</text>
</comment>
<organism evidence="1 2">
    <name type="scientific">Neolewinella litorea</name>
    <dbReference type="NCBI Taxonomy" id="2562452"/>
    <lineage>
        <taxon>Bacteria</taxon>
        <taxon>Pseudomonadati</taxon>
        <taxon>Bacteroidota</taxon>
        <taxon>Saprospiria</taxon>
        <taxon>Saprospirales</taxon>
        <taxon>Lewinellaceae</taxon>
        <taxon>Neolewinella</taxon>
    </lineage>
</organism>